<keyword evidence="1" id="KW-1133">Transmembrane helix</keyword>
<dbReference type="STRING" id="553973.CLOHYLEM_07210"/>
<reference evidence="2" key="1">
    <citation type="submission" date="2009-02" db="EMBL/GenBank/DDBJ databases">
        <authorList>
            <person name="Fulton L."/>
            <person name="Clifton S."/>
            <person name="Fulton B."/>
            <person name="Xu J."/>
            <person name="Minx P."/>
            <person name="Pepin K.H."/>
            <person name="Johnson M."/>
            <person name="Bhonagiri V."/>
            <person name="Nash W.E."/>
            <person name="Mardis E.R."/>
            <person name="Wilson R.K."/>
        </authorList>
    </citation>
    <scope>NUCLEOTIDE SEQUENCE [LARGE SCALE GENOMIC DNA]</scope>
    <source>
        <strain evidence="2">DSM 15053</strain>
    </source>
</reference>
<feature type="transmembrane region" description="Helical" evidence="1">
    <location>
        <begin position="96"/>
        <end position="119"/>
    </location>
</feature>
<dbReference type="AlphaFoldDB" id="C0C536"/>
<dbReference type="HOGENOM" id="CLU_165470_0_0_9"/>
<gene>
    <name evidence="2" type="ORF">CLOHYLEM_07210</name>
</gene>
<accession>C0C536</accession>
<dbReference type="EMBL" id="ABYI02000036">
    <property type="protein sequence ID" value="EEG72804.1"/>
    <property type="molecule type" value="Genomic_DNA"/>
</dbReference>
<keyword evidence="1" id="KW-0812">Transmembrane</keyword>
<evidence type="ECO:0000256" key="1">
    <source>
        <dbReference type="SAM" id="Phobius"/>
    </source>
</evidence>
<dbReference type="RefSeq" id="WP_006444561.1">
    <property type="nucleotide sequence ID" value="NZ_CP036524.1"/>
</dbReference>
<evidence type="ECO:0000313" key="3">
    <source>
        <dbReference type="Proteomes" id="UP000004893"/>
    </source>
</evidence>
<organism evidence="2 3">
    <name type="scientific">[Clostridium] hylemonae DSM 15053</name>
    <dbReference type="NCBI Taxonomy" id="553973"/>
    <lineage>
        <taxon>Bacteria</taxon>
        <taxon>Bacillati</taxon>
        <taxon>Bacillota</taxon>
        <taxon>Clostridia</taxon>
        <taxon>Lachnospirales</taxon>
        <taxon>Lachnospiraceae</taxon>
    </lineage>
</organism>
<keyword evidence="3" id="KW-1185">Reference proteome</keyword>
<reference evidence="2" key="2">
    <citation type="submission" date="2013-06" db="EMBL/GenBank/DDBJ databases">
        <title>Draft genome sequence of Clostridium hylemonae (DSM 15053).</title>
        <authorList>
            <person name="Sudarsanam P."/>
            <person name="Ley R."/>
            <person name="Guruge J."/>
            <person name="Turnbaugh P.J."/>
            <person name="Mahowald M."/>
            <person name="Liep D."/>
            <person name="Gordon J."/>
        </authorList>
    </citation>
    <scope>NUCLEOTIDE SEQUENCE</scope>
    <source>
        <strain evidence="2">DSM 15053</strain>
    </source>
</reference>
<protein>
    <submittedName>
        <fullName evidence="2">Uncharacterized protein</fullName>
    </submittedName>
</protein>
<sequence length="123" mass="14430">MKKLFRRAELRRMDEMERSIILKGQRNALVYVTVVLGVWSFYEIYKLYVQKTSASFMPLILLCTTFTVETCSQLYYQKEAVKGEEEYHELSFSRTLLTIIFMGIVTAAVLTGIIIAVYVRWEH</sequence>
<name>C0C536_9FIRM</name>
<dbReference type="Proteomes" id="UP000004893">
    <property type="component" value="Unassembled WGS sequence"/>
</dbReference>
<keyword evidence="1" id="KW-0472">Membrane</keyword>
<comment type="caution">
    <text evidence="2">The sequence shown here is derived from an EMBL/GenBank/DDBJ whole genome shotgun (WGS) entry which is preliminary data.</text>
</comment>
<proteinExistence type="predicted"/>
<evidence type="ECO:0000313" key="2">
    <source>
        <dbReference type="EMBL" id="EEG72804.1"/>
    </source>
</evidence>
<feature type="transmembrane region" description="Helical" evidence="1">
    <location>
        <begin position="20"/>
        <end position="42"/>
    </location>
</feature>
<dbReference type="OrthoDB" id="1929328at2"/>